<dbReference type="Proteomes" id="UP000003146">
    <property type="component" value="Unassembled WGS sequence"/>
</dbReference>
<dbReference type="Gene3D" id="3.30.1600.10">
    <property type="entry name" value="SIR2/SIRT2 'Small Domain"/>
    <property type="match status" value="1"/>
</dbReference>
<evidence type="ECO:0000259" key="4">
    <source>
        <dbReference type="PROSITE" id="PS50305"/>
    </source>
</evidence>
<evidence type="ECO:0000256" key="1">
    <source>
        <dbReference type="ARBA" id="ARBA00022679"/>
    </source>
</evidence>
<name>B3JN84_9BACT</name>
<reference evidence="5 6" key="1">
    <citation type="submission" date="2008-04" db="EMBL/GenBank/DDBJ databases">
        <title>Draft genome sequence of Bacteroides coprocola (DSM 17136).</title>
        <authorList>
            <person name="Sudarsanam P."/>
            <person name="Ley R."/>
            <person name="Guruge J."/>
            <person name="Turnbaugh P.J."/>
            <person name="Mahowald M."/>
            <person name="Liep D."/>
            <person name="Gordon J."/>
        </authorList>
    </citation>
    <scope>NUCLEOTIDE SEQUENCE [LARGE SCALE GENOMIC DNA]</scope>
    <source>
        <strain evidence="5 6">DSM 17136</strain>
    </source>
</reference>
<comment type="caution">
    <text evidence="5">The sequence shown here is derived from an EMBL/GenBank/DDBJ whole genome shotgun (WGS) entry which is preliminary data.</text>
</comment>
<dbReference type="PROSITE" id="PS50305">
    <property type="entry name" value="SIRTUIN"/>
    <property type="match status" value="1"/>
</dbReference>
<dbReference type="InterPro" id="IPR026591">
    <property type="entry name" value="Sirtuin_cat_small_dom_sf"/>
</dbReference>
<accession>B3JN84</accession>
<reference evidence="5 6" key="2">
    <citation type="submission" date="2008-04" db="EMBL/GenBank/DDBJ databases">
        <authorList>
            <person name="Fulton L."/>
            <person name="Clifton S."/>
            <person name="Fulton B."/>
            <person name="Xu J."/>
            <person name="Minx P."/>
            <person name="Pepin K.H."/>
            <person name="Johnson M."/>
            <person name="Thiruvilangam P."/>
            <person name="Bhonagiri V."/>
            <person name="Nash W.E."/>
            <person name="Mardis E.R."/>
            <person name="Wilson R.K."/>
        </authorList>
    </citation>
    <scope>NUCLEOTIDE SEQUENCE [LARGE SCALE GENOMIC DNA]</scope>
    <source>
        <strain evidence="5 6">DSM 17136</strain>
    </source>
</reference>
<feature type="binding site" evidence="3">
    <location>
        <position position="191"/>
    </location>
    <ligand>
        <name>Zn(2+)</name>
        <dbReference type="ChEBI" id="CHEBI:29105"/>
    </ligand>
</feature>
<organism evidence="5 6">
    <name type="scientific">Phocaeicola coprocola DSM 17136</name>
    <dbReference type="NCBI Taxonomy" id="470145"/>
    <lineage>
        <taxon>Bacteria</taxon>
        <taxon>Pseudomonadati</taxon>
        <taxon>Bacteroidota</taxon>
        <taxon>Bacteroidia</taxon>
        <taxon>Bacteroidales</taxon>
        <taxon>Bacteroidaceae</taxon>
        <taxon>Phocaeicola</taxon>
    </lineage>
</organism>
<keyword evidence="1" id="KW-0808">Transferase</keyword>
<dbReference type="InterPro" id="IPR029035">
    <property type="entry name" value="DHS-like_NAD/FAD-binding_dom"/>
</dbReference>
<dbReference type="EMBL" id="ABIY02000116">
    <property type="protein sequence ID" value="EDU99552.1"/>
    <property type="molecule type" value="Genomic_DNA"/>
</dbReference>
<protein>
    <recommendedName>
        <fullName evidence="4">Deacetylase sirtuin-type domain-containing protein</fullName>
    </recommendedName>
</protein>
<evidence type="ECO:0000313" key="5">
    <source>
        <dbReference type="EMBL" id="EDU99552.1"/>
    </source>
</evidence>
<dbReference type="GO" id="GO:0046872">
    <property type="term" value="F:metal ion binding"/>
    <property type="evidence" value="ECO:0007669"/>
    <property type="project" value="UniProtKB-KW"/>
</dbReference>
<evidence type="ECO:0000256" key="2">
    <source>
        <dbReference type="ARBA" id="ARBA00023027"/>
    </source>
</evidence>
<dbReference type="SUPFAM" id="SSF52467">
    <property type="entry name" value="DHS-like NAD/FAD-binding domain"/>
    <property type="match status" value="1"/>
</dbReference>
<evidence type="ECO:0000256" key="3">
    <source>
        <dbReference type="PROSITE-ProRule" id="PRU00236"/>
    </source>
</evidence>
<dbReference type="AlphaFoldDB" id="B3JN84"/>
<dbReference type="GO" id="GO:0016740">
    <property type="term" value="F:transferase activity"/>
    <property type="evidence" value="ECO:0007669"/>
    <property type="project" value="UniProtKB-KW"/>
</dbReference>
<keyword evidence="2" id="KW-0520">NAD</keyword>
<dbReference type="STRING" id="470145.BACCOP_03396"/>
<evidence type="ECO:0000313" key="6">
    <source>
        <dbReference type="Proteomes" id="UP000003146"/>
    </source>
</evidence>
<feature type="domain" description="Deacetylase sirtuin-type" evidence="4">
    <location>
        <begin position="15"/>
        <end position="315"/>
    </location>
</feature>
<keyword evidence="3" id="KW-0862">Zinc</keyword>
<proteinExistence type="predicted"/>
<dbReference type="RefSeq" id="WP_007570753.1">
    <property type="nucleotide sequence ID" value="NZ_DS981503.1"/>
</dbReference>
<feature type="binding site" evidence="3">
    <location>
        <position position="157"/>
    </location>
    <ligand>
        <name>Zn(2+)</name>
        <dbReference type="ChEBI" id="CHEBI:29105"/>
    </ligand>
</feature>
<gene>
    <name evidence="5" type="ORF">BACCOP_03396</name>
</gene>
<dbReference type="eggNOG" id="COG0846">
    <property type="taxonomic scope" value="Bacteria"/>
</dbReference>
<dbReference type="InterPro" id="IPR026590">
    <property type="entry name" value="Ssirtuin_cat_dom"/>
</dbReference>
<feature type="binding site" evidence="3">
    <location>
        <position position="153"/>
    </location>
    <ligand>
        <name>Zn(2+)</name>
        <dbReference type="ChEBI" id="CHEBI:29105"/>
    </ligand>
</feature>
<sequence length="315" mass="36614">MILLNFVTGKMETYDMVAKEKIDLLKKKIDEADAIVVGGASGMSAASGFVFYYQDDDVYKMLAGGLAEKYNIHNYFDLFYDRRLSRGELWASMLRATRYIYECYTGETYKDLAKLLQGKNYYIATTNQDAQFFRVFPDEKITRIQGDNRYWQCSRPCHDEIYYNKEKVFELSDKIVGDVLPDELIPRCPHCGEELAPWVRSHTFLEGEYYQREMKRYLDFLRANSRRKVLFLELGVGMMTPMFIKEPFMNMTYQFPDAFYATVNPQHAIVPKEIAKKSLAISDDIAVTLKKLLGKSTAGMKEFNAKEAFNPSRIY</sequence>
<dbReference type="Gene3D" id="3.40.50.1220">
    <property type="entry name" value="TPP-binding domain"/>
    <property type="match status" value="1"/>
</dbReference>
<dbReference type="GeneID" id="79860388"/>
<dbReference type="HOGENOM" id="CLU_071599_0_0_10"/>
<keyword evidence="3" id="KW-0479">Metal-binding</keyword>
<feature type="binding site" evidence="3">
    <location>
        <position position="188"/>
    </location>
    <ligand>
        <name>Zn(2+)</name>
        <dbReference type="ChEBI" id="CHEBI:29105"/>
    </ligand>
</feature>
<comment type="caution">
    <text evidence="3">Lacks conserved residue(s) required for the propagation of feature annotation.</text>
</comment>